<evidence type="ECO:0000313" key="2">
    <source>
        <dbReference type="EMBL" id="KAA6407591.1"/>
    </source>
</evidence>
<evidence type="ECO:0000256" key="1">
    <source>
        <dbReference type="SAM" id="MobiDB-lite"/>
    </source>
</evidence>
<accession>A0A5M8PE63</accession>
<feature type="region of interest" description="Disordered" evidence="1">
    <location>
        <begin position="1"/>
        <end position="103"/>
    </location>
</feature>
<protein>
    <submittedName>
        <fullName evidence="2">Uncharacterized protein</fullName>
    </submittedName>
</protein>
<comment type="caution">
    <text evidence="2">The sequence shown here is derived from an EMBL/GenBank/DDBJ whole genome shotgun (WGS) entry which is preliminary data.</text>
</comment>
<evidence type="ECO:0000313" key="3">
    <source>
        <dbReference type="Proteomes" id="UP000324767"/>
    </source>
</evidence>
<sequence>MGEGGVKVATQRPPGALHPDESKWRYRATVTDSTRRKARVTTNKGNGHGGGKKVSRYTADSRPVHSHKDGSKSSINVEVPNGDGWVHQTEVGRGKSTKQSGKM</sequence>
<organism evidence="2 3">
    <name type="scientific">Lasallia pustulata</name>
    <dbReference type="NCBI Taxonomy" id="136370"/>
    <lineage>
        <taxon>Eukaryota</taxon>
        <taxon>Fungi</taxon>
        <taxon>Dikarya</taxon>
        <taxon>Ascomycota</taxon>
        <taxon>Pezizomycotina</taxon>
        <taxon>Lecanoromycetes</taxon>
        <taxon>OSLEUM clade</taxon>
        <taxon>Umbilicariomycetidae</taxon>
        <taxon>Umbilicariales</taxon>
        <taxon>Umbilicariaceae</taxon>
        <taxon>Lasallia</taxon>
    </lineage>
</organism>
<dbReference type="EMBL" id="VXIT01000016">
    <property type="protein sequence ID" value="KAA6407591.1"/>
    <property type="molecule type" value="Genomic_DNA"/>
</dbReference>
<feature type="compositionally biased region" description="Basic and acidic residues" evidence="1">
    <location>
        <begin position="62"/>
        <end position="71"/>
    </location>
</feature>
<dbReference type="Proteomes" id="UP000324767">
    <property type="component" value="Unassembled WGS sequence"/>
</dbReference>
<name>A0A5M8PE63_9LECA</name>
<dbReference type="AlphaFoldDB" id="A0A5M8PE63"/>
<proteinExistence type="predicted"/>
<gene>
    <name evidence="2" type="ORF">FRX48_08429</name>
</gene>
<reference evidence="2 3" key="1">
    <citation type="submission" date="2019-09" db="EMBL/GenBank/DDBJ databases">
        <title>The hologenome of the rock-dwelling lichen Lasallia pustulata.</title>
        <authorList>
            <person name="Greshake Tzovaras B."/>
            <person name="Segers F."/>
            <person name="Bicker A."/>
            <person name="Dal Grande F."/>
            <person name="Otte J."/>
            <person name="Hankeln T."/>
            <person name="Schmitt I."/>
            <person name="Ebersberger I."/>
        </authorList>
    </citation>
    <scope>NUCLEOTIDE SEQUENCE [LARGE SCALE GENOMIC DNA]</scope>
    <source>
        <strain evidence="2">A1-1</strain>
    </source>
</reference>